<dbReference type="CDD" id="cd06468">
    <property type="entry name" value="p23_CacyBP"/>
    <property type="match status" value="1"/>
</dbReference>
<feature type="coiled-coil region" evidence="10">
    <location>
        <begin position="27"/>
        <end position="54"/>
    </location>
</feature>
<organism evidence="14 15">
    <name type="scientific">Chara braunii</name>
    <name type="common">Braun's stonewort</name>
    <dbReference type="NCBI Taxonomy" id="69332"/>
    <lineage>
        <taxon>Eukaryota</taxon>
        <taxon>Viridiplantae</taxon>
        <taxon>Streptophyta</taxon>
        <taxon>Charophyceae</taxon>
        <taxon>Charales</taxon>
        <taxon>Characeae</taxon>
        <taxon>Chara</taxon>
    </lineage>
</organism>
<dbReference type="Pfam" id="PF04969">
    <property type="entry name" value="CS"/>
    <property type="match status" value="1"/>
</dbReference>
<dbReference type="Gene3D" id="4.10.860.10">
    <property type="entry name" value="UVR domain"/>
    <property type="match status" value="1"/>
</dbReference>
<evidence type="ECO:0000259" key="12">
    <source>
        <dbReference type="PROSITE" id="PS51048"/>
    </source>
</evidence>
<comment type="function">
    <text evidence="9">May be involved in calcium-dependent ubiquitination and subsequent proteasomal degradation of target proteins. Probably serves as a molecular bridge in ubiquitin E3 complexes. Participates in the ubiquitin-mediated degradation of beta-catenin (CTNNB1).</text>
</comment>
<feature type="domain" description="CS" evidence="13">
    <location>
        <begin position="116"/>
        <end position="206"/>
    </location>
</feature>
<dbReference type="InterPro" id="IPR037201">
    <property type="entry name" value="CacyBP_N"/>
</dbReference>
<dbReference type="Pfam" id="PF09032">
    <property type="entry name" value="Siah-Interact_N"/>
    <property type="match status" value="1"/>
</dbReference>
<evidence type="ECO:0000256" key="1">
    <source>
        <dbReference type="ARBA" id="ARBA00004123"/>
    </source>
</evidence>
<evidence type="ECO:0000256" key="11">
    <source>
        <dbReference type="SAM" id="MobiDB-lite"/>
    </source>
</evidence>
<evidence type="ECO:0000256" key="3">
    <source>
        <dbReference type="ARBA" id="ARBA00015702"/>
    </source>
</evidence>
<dbReference type="InterPro" id="IPR015120">
    <property type="entry name" value="Siah-Interact_N"/>
</dbReference>
<dbReference type="SUPFAM" id="SSF49764">
    <property type="entry name" value="HSP20-like chaperones"/>
    <property type="match status" value="1"/>
</dbReference>
<comment type="caution">
    <text evidence="14">The sequence shown here is derived from an EMBL/GenBank/DDBJ whole genome shotgun (WGS) entry which is preliminary data.</text>
</comment>
<evidence type="ECO:0000256" key="7">
    <source>
        <dbReference type="ARBA" id="ARBA00022990"/>
    </source>
</evidence>
<dbReference type="InterPro" id="IPR007699">
    <property type="entry name" value="SGS_dom"/>
</dbReference>
<evidence type="ECO:0000256" key="9">
    <source>
        <dbReference type="ARBA" id="ARBA00025145"/>
    </source>
</evidence>
<protein>
    <recommendedName>
        <fullName evidence="3">Calcyclin-binding protein</fullName>
    </recommendedName>
</protein>
<keyword evidence="5" id="KW-0597">Phosphoprotein</keyword>
<keyword evidence="10" id="KW-0175">Coiled coil</keyword>
<dbReference type="PANTHER" id="PTHR47686:SF1">
    <property type="entry name" value="CALCYCLIN-BINDING PROTEIN"/>
    <property type="match status" value="1"/>
</dbReference>
<dbReference type="InterPro" id="IPR008978">
    <property type="entry name" value="HSP20-like_chaperone"/>
</dbReference>
<dbReference type="STRING" id="69332.A0A388L2P9"/>
<dbReference type="AlphaFoldDB" id="A0A388L2P9"/>
<dbReference type="OrthoDB" id="164025at2759"/>
<evidence type="ECO:0000259" key="13">
    <source>
        <dbReference type="PROSITE" id="PS51203"/>
    </source>
</evidence>
<evidence type="ECO:0000256" key="4">
    <source>
        <dbReference type="ARBA" id="ARBA00022490"/>
    </source>
</evidence>
<dbReference type="Proteomes" id="UP000265515">
    <property type="component" value="Unassembled WGS sequence"/>
</dbReference>
<dbReference type="InterPro" id="IPR007052">
    <property type="entry name" value="CS_dom"/>
</dbReference>
<dbReference type="GO" id="GO:0005737">
    <property type="term" value="C:cytoplasm"/>
    <property type="evidence" value="ECO:0007669"/>
    <property type="project" value="UniProtKB-SubCell"/>
</dbReference>
<dbReference type="GO" id="GO:0015631">
    <property type="term" value="F:tubulin binding"/>
    <property type="evidence" value="ECO:0007669"/>
    <property type="project" value="InterPro"/>
</dbReference>
<dbReference type="SUPFAM" id="SSF140106">
    <property type="entry name" value="Calcyclin-binding protein-like"/>
    <property type="match status" value="1"/>
</dbReference>
<comment type="subcellular location">
    <subcellularLocation>
        <location evidence="2">Cytoplasm</location>
    </subcellularLocation>
    <subcellularLocation>
        <location evidence="1">Nucleus</location>
    </subcellularLocation>
</comment>
<dbReference type="GO" id="GO:0031625">
    <property type="term" value="F:ubiquitin protein ligase binding"/>
    <property type="evidence" value="ECO:0007669"/>
    <property type="project" value="InterPro"/>
</dbReference>
<dbReference type="EMBL" id="BFEA01000246">
    <property type="protein sequence ID" value="GBG76512.1"/>
    <property type="molecule type" value="Genomic_DNA"/>
</dbReference>
<accession>A0A388L2P9</accession>
<dbReference type="PROSITE" id="PS51048">
    <property type="entry name" value="SGS"/>
    <property type="match status" value="1"/>
</dbReference>
<keyword evidence="7" id="KW-0007">Acetylation</keyword>
<evidence type="ECO:0000256" key="6">
    <source>
        <dbReference type="ARBA" id="ARBA00022786"/>
    </source>
</evidence>
<evidence type="ECO:0000313" key="15">
    <source>
        <dbReference type="Proteomes" id="UP000265515"/>
    </source>
</evidence>
<evidence type="ECO:0000256" key="8">
    <source>
        <dbReference type="ARBA" id="ARBA00023242"/>
    </source>
</evidence>
<sequence>MAGTSEITLDLEEVRKLLEIAKRPRVVQVLTDRLREFEREVALAQGDAENAAASKSVAAHDIVVAPMAVAPSSPDANGSSLTAGEAKIEPSSTTSKSIGVKLPPTTFGPKISISYTPLSSFSWDQTTEHVKLYYSLQGVSSDGVDAHFTSTSFDVKIRHPDGKHYRCGIPNLNGPINANASSVIVRPKRIIIKLKKQDFGHWIDIYHKEDKFKASSESGKDDPMAGLMGMMKNLYDEGDDDMKRTIAKAFEESSKGGGLPSSSPSSKFDPLRM</sequence>
<reference evidence="14 15" key="1">
    <citation type="journal article" date="2018" name="Cell">
        <title>The Chara Genome: Secondary Complexity and Implications for Plant Terrestrialization.</title>
        <authorList>
            <person name="Nishiyama T."/>
            <person name="Sakayama H."/>
            <person name="Vries J.D."/>
            <person name="Buschmann H."/>
            <person name="Saint-Marcoux D."/>
            <person name="Ullrich K.K."/>
            <person name="Haas F.B."/>
            <person name="Vanderstraeten L."/>
            <person name="Becker D."/>
            <person name="Lang D."/>
            <person name="Vosolsobe S."/>
            <person name="Rombauts S."/>
            <person name="Wilhelmsson P.K.I."/>
            <person name="Janitza P."/>
            <person name="Kern R."/>
            <person name="Heyl A."/>
            <person name="Rumpler F."/>
            <person name="Villalobos L.I.A.C."/>
            <person name="Clay J.M."/>
            <person name="Skokan R."/>
            <person name="Toyoda A."/>
            <person name="Suzuki Y."/>
            <person name="Kagoshima H."/>
            <person name="Schijlen E."/>
            <person name="Tajeshwar N."/>
            <person name="Catarino B."/>
            <person name="Hetherington A.J."/>
            <person name="Saltykova A."/>
            <person name="Bonnot C."/>
            <person name="Breuninger H."/>
            <person name="Symeonidi A."/>
            <person name="Radhakrishnan G.V."/>
            <person name="Van Nieuwerburgh F."/>
            <person name="Deforce D."/>
            <person name="Chang C."/>
            <person name="Karol K.G."/>
            <person name="Hedrich R."/>
            <person name="Ulvskov P."/>
            <person name="Glockner G."/>
            <person name="Delwiche C.F."/>
            <person name="Petrasek J."/>
            <person name="Van de Peer Y."/>
            <person name="Friml J."/>
            <person name="Beilby M."/>
            <person name="Dolan L."/>
            <person name="Kohara Y."/>
            <person name="Sugano S."/>
            <person name="Fujiyama A."/>
            <person name="Delaux P.-M."/>
            <person name="Quint M."/>
            <person name="TheiBen G."/>
            <person name="Hagemann M."/>
            <person name="Harholt J."/>
            <person name="Dunand C."/>
            <person name="Zachgo S."/>
            <person name="Langdale J."/>
            <person name="Maumus F."/>
            <person name="Straeten D.V.D."/>
            <person name="Gould S.B."/>
            <person name="Rensing S.A."/>
        </authorList>
    </citation>
    <scope>NUCLEOTIDE SEQUENCE [LARGE SCALE GENOMIC DNA]</scope>
    <source>
        <strain evidence="14 15">S276</strain>
    </source>
</reference>
<dbReference type="PANTHER" id="PTHR47686">
    <property type="entry name" value="SGS DOMAIN-CONTAINING PROTEIN"/>
    <property type="match status" value="1"/>
</dbReference>
<evidence type="ECO:0000313" key="14">
    <source>
        <dbReference type="EMBL" id="GBG76512.1"/>
    </source>
</evidence>
<evidence type="ECO:0000256" key="5">
    <source>
        <dbReference type="ARBA" id="ARBA00022553"/>
    </source>
</evidence>
<feature type="region of interest" description="Disordered" evidence="11">
    <location>
        <begin position="72"/>
        <end position="100"/>
    </location>
</feature>
<keyword evidence="4" id="KW-0963">Cytoplasm</keyword>
<keyword evidence="6" id="KW-0833">Ubl conjugation pathway</keyword>
<dbReference type="Gramene" id="GBG76512">
    <property type="protein sequence ID" value="GBG76512"/>
    <property type="gene ID" value="CBR_g22260"/>
</dbReference>
<dbReference type="InterPro" id="IPR037893">
    <property type="entry name" value="CS_CacyBP"/>
</dbReference>
<name>A0A388L2P9_CHABU</name>
<dbReference type="GO" id="GO:0044548">
    <property type="term" value="F:S100 protein binding"/>
    <property type="evidence" value="ECO:0007669"/>
    <property type="project" value="InterPro"/>
</dbReference>
<feature type="domain" description="SGS" evidence="12">
    <location>
        <begin position="191"/>
        <end position="273"/>
    </location>
</feature>
<keyword evidence="8" id="KW-0539">Nucleus</keyword>
<dbReference type="PROSITE" id="PS51203">
    <property type="entry name" value="CS"/>
    <property type="match status" value="1"/>
</dbReference>
<evidence type="ECO:0000256" key="2">
    <source>
        <dbReference type="ARBA" id="ARBA00004496"/>
    </source>
</evidence>
<proteinExistence type="predicted"/>
<evidence type="ECO:0000256" key="10">
    <source>
        <dbReference type="SAM" id="Coils"/>
    </source>
</evidence>
<feature type="region of interest" description="Disordered" evidence="11">
    <location>
        <begin position="250"/>
        <end position="273"/>
    </location>
</feature>
<keyword evidence="15" id="KW-1185">Reference proteome</keyword>
<dbReference type="GO" id="GO:0005634">
    <property type="term" value="C:nucleus"/>
    <property type="evidence" value="ECO:0007669"/>
    <property type="project" value="UniProtKB-SubCell"/>
</dbReference>
<gene>
    <name evidence="14" type="ORF">CBR_g22260</name>
</gene>
<dbReference type="OMA" id="GVHQNVQ"/>
<dbReference type="Gene3D" id="2.60.40.790">
    <property type="match status" value="1"/>
</dbReference>